<dbReference type="RefSeq" id="WP_212693995.1">
    <property type="nucleotide sequence ID" value="NZ_CP058649.1"/>
</dbReference>
<dbReference type="KEGG" id="vpy:HZI73_13915"/>
<dbReference type="InterPro" id="IPR036097">
    <property type="entry name" value="HisK_dim/P_sf"/>
</dbReference>
<dbReference type="PROSITE" id="PS50109">
    <property type="entry name" value="HIS_KIN"/>
    <property type="match status" value="1"/>
</dbReference>
<keyword evidence="11" id="KW-0902">Two-component regulatory system</keyword>
<keyword evidence="10" id="KW-1133">Transmembrane helix</keyword>
<dbReference type="InterPro" id="IPR050351">
    <property type="entry name" value="BphY/WalK/GraS-like"/>
</dbReference>
<evidence type="ECO:0000313" key="14">
    <source>
        <dbReference type="EMBL" id="QUI23315.1"/>
    </source>
</evidence>
<evidence type="ECO:0000256" key="3">
    <source>
        <dbReference type="ARBA" id="ARBA00012438"/>
    </source>
</evidence>
<dbReference type="InterPro" id="IPR008358">
    <property type="entry name" value="Sig_transdc_His_kin/Pase_MprB"/>
</dbReference>
<evidence type="ECO:0000256" key="11">
    <source>
        <dbReference type="ARBA" id="ARBA00023012"/>
    </source>
</evidence>
<dbReference type="Gene3D" id="1.10.287.130">
    <property type="match status" value="1"/>
</dbReference>
<dbReference type="InterPro" id="IPR005467">
    <property type="entry name" value="His_kinase_dom"/>
</dbReference>
<dbReference type="Pfam" id="PF00512">
    <property type="entry name" value="HisKA"/>
    <property type="match status" value="1"/>
</dbReference>
<dbReference type="FunFam" id="3.30.565.10:FF:000013">
    <property type="entry name" value="Two-component sensor histidine kinase"/>
    <property type="match status" value="1"/>
</dbReference>
<dbReference type="GO" id="GO:0005524">
    <property type="term" value="F:ATP binding"/>
    <property type="evidence" value="ECO:0007669"/>
    <property type="project" value="UniProtKB-KW"/>
</dbReference>
<dbReference type="GO" id="GO:0000155">
    <property type="term" value="F:phosphorelay sensor kinase activity"/>
    <property type="evidence" value="ECO:0007669"/>
    <property type="project" value="InterPro"/>
</dbReference>
<evidence type="ECO:0000256" key="2">
    <source>
        <dbReference type="ARBA" id="ARBA00004370"/>
    </source>
</evidence>
<keyword evidence="12" id="KW-0472">Membrane</keyword>
<dbReference type="SMART" id="SM00387">
    <property type="entry name" value="HATPase_c"/>
    <property type="match status" value="1"/>
</dbReference>
<feature type="domain" description="Histidine kinase" evidence="13">
    <location>
        <begin position="91"/>
        <end position="309"/>
    </location>
</feature>
<evidence type="ECO:0000256" key="5">
    <source>
        <dbReference type="ARBA" id="ARBA00022679"/>
    </source>
</evidence>
<dbReference type="PRINTS" id="PR01780">
    <property type="entry name" value="LANTIREGPROT"/>
</dbReference>
<keyword evidence="15" id="KW-1185">Reference proteome</keyword>
<dbReference type="GO" id="GO:0016036">
    <property type="term" value="P:cellular response to phosphate starvation"/>
    <property type="evidence" value="ECO:0007669"/>
    <property type="project" value="TreeGrafter"/>
</dbReference>
<dbReference type="EC" id="2.7.13.3" evidence="3"/>
<dbReference type="Pfam" id="PF02518">
    <property type="entry name" value="HATPase_c"/>
    <property type="match status" value="1"/>
</dbReference>
<evidence type="ECO:0000256" key="7">
    <source>
        <dbReference type="ARBA" id="ARBA00022741"/>
    </source>
</evidence>
<comment type="subcellular location">
    <subcellularLocation>
        <location evidence="2">Membrane</location>
    </subcellularLocation>
</comment>
<dbReference type="InterPro" id="IPR003594">
    <property type="entry name" value="HATPase_dom"/>
</dbReference>
<dbReference type="PANTHER" id="PTHR45453:SF1">
    <property type="entry name" value="PHOSPHATE REGULON SENSOR PROTEIN PHOR"/>
    <property type="match status" value="1"/>
</dbReference>
<dbReference type="InterPro" id="IPR003661">
    <property type="entry name" value="HisK_dim/P_dom"/>
</dbReference>
<keyword evidence="5" id="KW-0808">Transferase</keyword>
<protein>
    <recommendedName>
        <fullName evidence="3">histidine kinase</fullName>
        <ecNumber evidence="3">2.7.13.3</ecNumber>
    </recommendedName>
</protein>
<keyword evidence="7" id="KW-0547">Nucleotide-binding</keyword>
<proteinExistence type="predicted"/>
<evidence type="ECO:0000256" key="1">
    <source>
        <dbReference type="ARBA" id="ARBA00000085"/>
    </source>
</evidence>
<dbReference type="AlphaFoldDB" id="A0A8J8MKD6"/>
<keyword evidence="6" id="KW-0812">Transmembrane</keyword>
<dbReference type="PANTHER" id="PTHR45453">
    <property type="entry name" value="PHOSPHATE REGULON SENSOR PROTEIN PHOR"/>
    <property type="match status" value="1"/>
</dbReference>
<evidence type="ECO:0000259" key="13">
    <source>
        <dbReference type="PROSITE" id="PS50109"/>
    </source>
</evidence>
<dbReference type="Gene3D" id="3.30.565.10">
    <property type="entry name" value="Histidine kinase-like ATPase, C-terminal domain"/>
    <property type="match status" value="1"/>
</dbReference>
<keyword evidence="8 14" id="KW-0418">Kinase</keyword>
<sequence length="310" mass="35833">MIICLMIIIVLIITNYLQHCSLKAKNKHLNYMQKKIEMIMLNNTNENLLILTNDRHLKPLLIEINKLLAYSQSSMVNSVKSQRSMKKMLSNISHDIKTPLTVILGYMEILTMNNEISHQERERLLLKVKQKTEDLIQLIHTFFDLAKLESGDTNIQLKRVNVNEICKKNILGFYEILLNQHIDVNIDIPDEPLYILGNEEALNRILNNLISNAIKYGLDGKIIGLQLEAVDDNVFIHIWDKGRGIGETHINQVFDRLYTLEDSRNKHYQGSGLGLTITKKLVENMNGDILIESKPYERTCVTMTFNRVVY</sequence>
<dbReference type="SUPFAM" id="SSF55874">
    <property type="entry name" value="ATPase domain of HSP90 chaperone/DNA topoisomerase II/histidine kinase"/>
    <property type="match status" value="1"/>
</dbReference>
<keyword evidence="9" id="KW-0067">ATP-binding</keyword>
<evidence type="ECO:0000256" key="10">
    <source>
        <dbReference type="ARBA" id="ARBA00022989"/>
    </source>
</evidence>
<evidence type="ECO:0000313" key="15">
    <source>
        <dbReference type="Proteomes" id="UP000683246"/>
    </source>
</evidence>
<accession>A0A8J8MKD6</accession>
<dbReference type="GO" id="GO:0004721">
    <property type="term" value="F:phosphoprotein phosphatase activity"/>
    <property type="evidence" value="ECO:0007669"/>
    <property type="project" value="TreeGrafter"/>
</dbReference>
<evidence type="ECO:0000256" key="12">
    <source>
        <dbReference type="ARBA" id="ARBA00023136"/>
    </source>
</evidence>
<evidence type="ECO:0000256" key="4">
    <source>
        <dbReference type="ARBA" id="ARBA00022553"/>
    </source>
</evidence>
<dbReference type="SMART" id="SM00388">
    <property type="entry name" value="HisKA"/>
    <property type="match status" value="1"/>
</dbReference>
<comment type="catalytic activity">
    <reaction evidence="1">
        <text>ATP + protein L-histidine = ADP + protein N-phospho-L-histidine.</text>
        <dbReference type="EC" id="2.7.13.3"/>
    </reaction>
</comment>
<keyword evidence="4" id="KW-0597">Phosphoprotein</keyword>
<dbReference type="GO" id="GO:0005886">
    <property type="term" value="C:plasma membrane"/>
    <property type="evidence" value="ECO:0007669"/>
    <property type="project" value="TreeGrafter"/>
</dbReference>
<dbReference type="EMBL" id="CP058649">
    <property type="protein sequence ID" value="QUI23315.1"/>
    <property type="molecule type" value="Genomic_DNA"/>
</dbReference>
<dbReference type="InterPro" id="IPR036890">
    <property type="entry name" value="HATPase_C_sf"/>
</dbReference>
<dbReference type="SUPFAM" id="SSF47384">
    <property type="entry name" value="Homodimeric domain of signal transducing histidine kinase"/>
    <property type="match status" value="1"/>
</dbReference>
<dbReference type="Proteomes" id="UP000683246">
    <property type="component" value="Chromosome"/>
</dbReference>
<evidence type="ECO:0000256" key="8">
    <source>
        <dbReference type="ARBA" id="ARBA00022777"/>
    </source>
</evidence>
<organism evidence="14 15">
    <name type="scientific">Vallitalea pronyensis</name>
    <dbReference type="NCBI Taxonomy" id="1348613"/>
    <lineage>
        <taxon>Bacteria</taxon>
        <taxon>Bacillati</taxon>
        <taxon>Bacillota</taxon>
        <taxon>Clostridia</taxon>
        <taxon>Lachnospirales</taxon>
        <taxon>Vallitaleaceae</taxon>
        <taxon>Vallitalea</taxon>
    </lineage>
</organism>
<evidence type="ECO:0000256" key="9">
    <source>
        <dbReference type="ARBA" id="ARBA00022840"/>
    </source>
</evidence>
<evidence type="ECO:0000256" key="6">
    <source>
        <dbReference type="ARBA" id="ARBA00022692"/>
    </source>
</evidence>
<dbReference type="CDD" id="cd00082">
    <property type="entry name" value="HisKA"/>
    <property type="match status" value="1"/>
</dbReference>
<name>A0A8J8MKD6_9FIRM</name>
<reference evidence="14" key="1">
    <citation type="submission" date="2020-07" db="EMBL/GenBank/DDBJ databases">
        <title>Vallitalea pronyensis genome.</title>
        <authorList>
            <person name="Postec A."/>
        </authorList>
    </citation>
    <scope>NUCLEOTIDE SEQUENCE</scope>
    <source>
        <strain evidence="14">FatNI3</strain>
    </source>
</reference>
<gene>
    <name evidence="14" type="ORF">HZI73_13915</name>
</gene>